<protein>
    <recommendedName>
        <fullName evidence="4">J domain-containing protein</fullName>
    </recommendedName>
</protein>
<accession>A0ABD3GRM6</accession>
<keyword evidence="6" id="KW-1185">Reference proteome</keyword>
<gene>
    <name evidence="5" type="ORF">R1sor_024779</name>
</gene>
<reference evidence="5 6" key="1">
    <citation type="submission" date="2024-09" db="EMBL/GenBank/DDBJ databases">
        <title>Chromosome-scale assembly of Riccia sorocarpa.</title>
        <authorList>
            <person name="Paukszto L."/>
        </authorList>
    </citation>
    <scope>NUCLEOTIDE SEQUENCE [LARGE SCALE GENOMIC DNA]</scope>
    <source>
        <strain evidence="5">LP-2024</strain>
        <tissue evidence="5">Aerial parts of the thallus</tissue>
    </source>
</reference>
<feature type="compositionally biased region" description="Polar residues" evidence="2">
    <location>
        <begin position="467"/>
        <end position="481"/>
    </location>
</feature>
<evidence type="ECO:0000313" key="5">
    <source>
        <dbReference type="EMBL" id="KAL3681823.1"/>
    </source>
</evidence>
<keyword evidence="1" id="KW-0175">Coiled coil</keyword>
<feature type="compositionally biased region" description="Low complexity" evidence="2">
    <location>
        <begin position="379"/>
        <end position="409"/>
    </location>
</feature>
<feature type="region of interest" description="Disordered" evidence="2">
    <location>
        <begin position="277"/>
        <end position="346"/>
    </location>
</feature>
<name>A0ABD3GRM6_9MARC</name>
<feature type="signal peptide" evidence="3">
    <location>
        <begin position="1"/>
        <end position="23"/>
    </location>
</feature>
<evidence type="ECO:0000259" key="4">
    <source>
        <dbReference type="PROSITE" id="PS50076"/>
    </source>
</evidence>
<feature type="compositionally biased region" description="Basic and acidic residues" evidence="2">
    <location>
        <begin position="426"/>
        <end position="448"/>
    </location>
</feature>
<dbReference type="Proteomes" id="UP001633002">
    <property type="component" value="Unassembled WGS sequence"/>
</dbReference>
<dbReference type="InterPro" id="IPR036869">
    <property type="entry name" value="J_dom_sf"/>
</dbReference>
<dbReference type="InterPro" id="IPR001623">
    <property type="entry name" value="DnaJ_domain"/>
</dbReference>
<sequence>MGAQPSCINALVWAVVQVTVVLSGLNHFATVGSTRAEDSVHAGKRPSPPLSTTVPQFAAVFSFQIAPKLLELQPLVAFHVRARFLVQLYRTLFVFTCGISDFRMFYRSMLQNCVKEIVAMSKTENCNLESKDTRHSCSGGGEGDSVEMVEFVRSESERATPAGTQISASPGASESKAYLPSKEVPKILGGAAVDPVVDKCRPRSSLLEDHRPHVSRKSSATLRDQRQQTHQTFGGKTRHVKSRIISRLCKSLVFLRILAHRGVKFLAPRRVSPKAAVTSCDSQDPSKTVGKRTGHTEVEGTGPAYHLGGRVLQEKSKAGKRRAVEGRTKTPHPGEGVTDSGSDVPNATVTNAAAARVKRCIIGKSLRDLFDVLDSQKQSSGSTASEASSTCTSSVSSGAKSSESSPPSERNFSVCSPSVHSMAGETKQKDSPGDYHHDCASRQAEKKCTRGRVTTTRKDISSRDNPTKQGVFTDSPPSNWVRTKEDLAGNANFGVDRPPATFEQHMSRSVRYGENLEAEVSENQEKKTEEDLPATRNFSTEPLPGTLKRLMSGLSRYRENIRQEGSKTQETKTTKHLAKTRNLSADAPQGSLKRQISRLVRFIENHRAEGSENQQLKTNKNLAELGNSSMEPPVKPQKSRSARFWENLKGLAEESCNQEEKGDTDVFHEIEGESIRHRQLRYQQFKQLQSCKRASKKIKEMHQQEEALRKEREEKMKIACELDPHIIRWCSGKEGDLRELLTTLQNVLWPECTMWKVVSLSDLESPSSVKKVYRRASFCLHPDKVQQRGGTLRQIYIAEKIFGVLREAWNKFHAEELI</sequence>
<feature type="compositionally biased region" description="Basic and acidic residues" evidence="2">
    <location>
        <begin position="312"/>
        <end position="328"/>
    </location>
</feature>
<evidence type="ECO:0000256" key="2">
    <source>
        <dbReference type="SAM" id="MobiDB-lite"/>
    </source>
</evidence>
<dbReference type="PANTHER" id="PTHR23172">
    <property type="entry name" value="AUXILIN/CYCLIN G-ASSOCIATED KINASE-RELATED"/>
    <property type="match status" value="1"/>
</dbReference>
<dbReference type="PANTHER" id="PTHR23172:SF19">
    <property type="entry name" value="J DOMAIN-CONTAINING PROTEIN"/>
    <property type="match status" value="1"/>
</dbReference>
<feature type="compositionally biased region" description="Basic and acidic residues" evidence="2">
    <location>
        <begin position="203"/>
        <end position="212"/>
    </location>
</feature>
<feature type="region of interest" description="Disordered" evidence="2">
    <location>
        <begin position="378"/>
        <end position="481"/>
    </location>
</feature>
<feature type="chain" id="PRO_5044746821" description="J domain-containing protein" evidence="3">
    <location>
        <begin position="24"/>
        <end position="818"/>
    </location>
</feature>
<dbReference type="PROSITE" id="PS50076">
    <property type="entry name" value="DNAJ_2"/>
    <property type="match status" value="1"/>
</dbReference>
<feature type="coiled-coil region" evidence="1">
    <location>
        <begin position="691"/>
        <end position="721"/>
    </location>
</feature>
<dbReference type="SUPFAM" id="SSF46565">
    <property type="entry name" value="Chaperone J-domain"/>
    <property type="match status" value="1"/>
</dbReference>
<dbReference type="EMBL" id="JBJQOH010000007">
    <property type="protein sequence ID" value="KAL3681823.1"/>
    <property type="molecule type" value="Genomic_DNA"/>
</dbReference>
<feature type="compositionally biased region" description="Polar residues" evidence="2">
    <location>
        <begin position="217"/>
        <end position="234"/>
    </location>
</feature>
<feature type="region of interest" description="Disordered" evidence="2">
    <location>
        <begin position="203"/>
        <end position="238"/>
    </location>
</feature>
<comment type="caution">
    <text evidence="5">The sequence shown here is derived from an EMBL/GenBank/DDBJ whole genome shotgun (WGS) entry which is preliminary data.</text>
</comment>
<proteinExistence type="predicted"/>
<feature type="compositionally biased region" description="Polar residues" evidence="2">
    <location>
        <begin position="410"/>
        <end position="419"/>
    </location>
</feature>
<feature type="region of interest" description="Disordered" evidence="2">
    <location>
        <begin position="154"/>
        <end position="176"/>
    </location>
</feature>
<dbReference type="AlphaFoldDB" id="A0ABD3GRM6"/>
<feature type="domain" description="J" evidence="4">
    <location>
        <begin position="753"/>
        <end position="817"/>
    </location>
</feature>
<feature type="compositionally biased region" description="Basic and acidic residues" evidence="2">
    <location>
        <begin position="456"/>
        <end position="466"/>
    </location>
</feature>
<evidence type="ECO:0000256" key="3">
    <source>
        <dbReference type="SAM" id="SignalP"/>
    </source>
</evidence>
<keyword evidence="3" id="KW-0732">Signal</keyword>
<organism evidence="5 6">
    <name type="scientific">Riccia sorocarpa</name>
    <dbReference type="NCBI Taxonomy" id="122646"/>
    <lineage>
        <taxon>Eukaryota</taxon>
        <taxon>Viridiplantae</taxon>
        <taxon>Streptophyta</taxon>
        <taxon>Embryophyta</taxon>
        <taxon>Marchantiophyta</taxon>
        <taxon>Marchantiopsida</taxon>
        <taxon>Marchantiidae</taxon>
        <taxon>Marchantiales</taxon>
        <taxon>Ricciaceae</taxon>
        <taxon>Riccia</taxon>
    </lineage>
</organism>
<feature type="region of interest" description="Disordered" evidence="2">
    <location>
        <begin position="519"/>
        <end position="546"/>
    </location>
</feature>
<feature type="compositionally biased region" description="Polar residues" evidence="2">
    <location>
        <begin position="162"/>
        <end position="172"/>
    </location>
</feature>
<dbReference type="Gene3D" id="1.10.287.110">
    <property type="entry name" value="DnaJ domain"/>
    <property type="match status" value="1"/>
</dbReference>
<evidence type="ECO:0000256" key="1">
    <source>
        <dbReference type="SAM" id="Coils"/>
    </source>
</evidence>
<evidence type="ECO:0000313" key="6">
    <source>
        <dbReference type="Proteomes" id="UP001633002"/>
    </source>
</evidence>